<dbReference type="EMBL" id="CP015220">
    <property type="protein sequence ID" value="AMY21791.1"/>
    <property type="molecule type" value="Genomic_DNA"/>
</dbReference>
<dbReference type="KEGG" id="rhs:A3Q41_00471"/>
<dbReference type="InterPro" id="IPR035571">
    <property type="entry name" value="UPF0234-like_C"/>
</dbReference>
<dbReference type="InterPro" id="IPR007551">
    <property type="entry name" value="YajQ/Smlt4090-like"/>
</dbReference>
<dbReference type="SUPFAM" id="SSF89963">
    <property type="entry name" value="YajQ-like"/>
    <property type="match status" value="2"/>
</dbReference>
<comment type="function">
    <text evidence="3">Nucleotide-binding protein.</text>
</comment>
<dbReference type="PANTHER" id="PTHR30476:SF0">
    <property type="entry name" value="UPF0234 PROTEIN YAJQ"/>
    <property type="match status" value="1"/>
</dbReference>
<dbReference type="Proteomes" id="UP000076038">
    <property type="component" value="Chromosome"/>
</dbReference>
<evidence type="ECO:0000313" key="5">
    <source>
        <dbReference type="Proteomes" id="UP000076038"/>
    </source>
</evidence>
<evidence type="ECO:0000256" key="1">
    <source>
        <dbReference type="ARBA" id="ARBA00022741"/>
    </source>
</evidence>
<reference evidence="5" key="2">
    <citation type="submission" date="2016-04" db="EMBL/GenBank/DDBJ databases">
        <title>Complete Genome and Plasmid Sequences for Rhodococcus fascians D188 and Draft Sequences for Rhodococcus spp. Isolates PBTS 1 and PBTS 2.</title>
        <authorList>
            <person name="Stamer R."/>
            <person name="Vereecke D."/>
            <person name="Zhang Y."/>
            <person name="Schilkey F."/>
            <person name="Devitt N."/>
            <person name="Randall J."/>
        </authorList>
    </citation>
    <scope>NUCLEOTIDE SEQUENCE [LARGE SCALE GENOMIC DNA]</scope>
    <source>
        <strain evidence="5">PBTS2</strain>
    </source>
</reference>
<sequence>MADSSFDVVSKVDRQEVDNALGQAAKELATRFDFRGSDTSIEWSGSGESETIVITSESEEKVKAALDVFKEKLIRRDVSLKAFETNDPAASGKVYKVTGKLVQGISTENAKKISKKIRDDGPKGVKAQIQGDELRVSSKKRDDLQAIQQLLKNEDFGIALQFVNYR</sequence>
<reference evidence="4 5" key="1">
    <citation type="journal article" date="2016" name="Genome Announc.">
        <title>Complete Genome and Plasmid Sequences for Rhodococcus fascians D188 and Draft Sequences for Rhodococcus Isolates PBTS 1 and PBTS 2.</title>
        <authorList>
            <person name="Stamler R.A."/>
            <person name="Vereecke D."/>
            <person name="Zhang Y."/>
            <person name="Schilkey F."/>
            <person name="Devitt N."/>
            <person name="Randall J.J."/>
        </authorList>
    </citation>
    <scope>NUCLEOTIDE SEQUENCE [LARGE SCALE GENOMIC DNA]</scope>
    <source>
        <strain evidence="4 5">PBTS2</strain>
    </source>
</reference>
<gene>
    <name evidence="4" type="ORF">A3Q41_00471</name>
</gene>
<dbReference type="Pfam" id="PF04461">
    <property type="entry name" value="YajQ"/>
    <property type="match status" value="1"/>
</dbReference>
<protein>
    <recommendedName>
        <fullName evidence="3">Nucleotide-binding protein A3Q41_00471</fullName>
    </recommendedName>
</protein>
<keyword evidence="5" id="KW-1185">Reference proteome</keyword>
<evidence type="ECO:0000313" key="4">
    <source>
        <dbReference type="EMBL" id="AMY21791.1"/>
    </source>
</evidence>
<dbReference type="NCBIfam" id="NF003819">
    <property type="entry name" value="PRK05412.1"/>
    <property type="match status" value="1"/>
</dbReference>
<dbReference type="CDD" id="cd11740">
    <property type="entry name" value="YajQ_like"/>
    <property type="match status" value="1"/>
</dbReference>
<evidence type="ECO:0000256" key="2">
    <source>
        <dbReference type="ARBA" id="ARBA00093450"/>
    </source>
</evidence>
<dbReference type="PATRIC" id="fig|1653479.3.peg.479"/>
<dbReference type="Gene3D" id="3.30.70.860">
    <property type="match status" value="1"/>
</dbReference>
<dbReference type="GeneID" id="93555517"/>
<dbReference type="FunFam" id="3.30.70.860:FF:000004">
    <property type="entry name" value="UPF0234 protein AWC22_11905"/>
    <property type="match status" value="1"/>
</dbReference>
<comment type="similarity">
    <text evidence="2 3">Belongs to the YajQ family.</text>
</comment>
<dbReference type="AlphaFoldDB" id="A0A143QFW8"/>
<accession>A0A143QFW8</accession>
<proteinExistence type="inferred from homology"/>
<dbReference type="PANTHER" id="PTHR30476">
    <property type="entry name" value="UPF0234 PROTEIN YAJQ"/>
    <property type="match status" value="1"/>
</dbReference>
<dbReference type="GO" id="GO:0000166">
    <property type="term" value="F:nucleotide binding"/>
    <property type="evidence" value="ECO:0007669"/>
    <property type="project" value="UniProtKB-UniRule"/>
</dbReference>
<dbReference type="Gene3D" id="3.30.70.990">
    <property type="entry name" value="YajQ-like, domain 2"/>
    <property type="match status" value="1"/>
</dbReference>
<dbReference type="RefSeq" id="WP_027498282.1">
    <property type="nucleotide sequence ID" value="NZ_CAKKLU010000003.1"/>
</dbReference>
<dbReference type="HAMAP" id="MF_00632">
    <property type="entry name" value="UPF0234"/>
    <property type="match status" value="1"/>
</dbReference>
<dbReference type="InterPro" id="IPR035570">
    <property type="entry name" value="UPF0234_N"/>
</dbReference>
<name>A0A143QFW8_RHOFA</name>
<accession>A0A260TX78</accession>
<evidence type="ECO:0000256" key="3">
    <source>
        <dbReference type="HAMAP-Rule" id="MF_00632"/>
    </source>
</evidence>
<dbReference type="InterPro" id="IPR036183">
    <property type="entry name" value="YajQ-like_sf"/>
</dbReference>
<dbReference type="GO" id="GO:0005829">
    <property type="term" value="C:cytosol"/>
    <property type="evidence" value="ECO:0007669"/>
    <property type="project" value="TreeGrafter"/>
</dbReference>
<dbReference type="OrthoDB" id="9801447at2"/>
<organism evidence="4 5">
    <name type="scientific">Rhodococcoides fascians</name>
    <name type="common">Rhodococcus fascians</name>
    <dbReference type="NCBI Taxonomy" id="1828"/>
    <lineage>
        <taxon>Bacteria</taxon>
        <taxon>Bacillati</taxon>
        <taxon>Actinomycetota</taxon>
        <taxon>Actinomycetes</taxon>
        <taxon>Mycobacteriales</taxon>
        <taxon>Nocardiaceae</taxon>
        <taxon>Rhodococcoides</taxon>
    </lineage>
</organism>
<keyword evidence="1 3" id="KW-0547">Nucleotide-binding</keyword>